<evidence type="ECO:0000313" key="18">
    <source>
        <dbReference type="Proteomes" id="UP000502823"/>
    </source>
</evidence>
<comment type="caution">
    <text evidence="17">The sequence shown here is derived from an EMBL/GenBank/DDBJ whole genome shotgun (WGS) entry which is preliminary data.</text>
</comment>
<keyword evidence="2" id="KW-0597">Phosphoprotein</keyword>
<dbReference type="EC" id="2.7.10.2" evidence="13"/>
<dbReference type="OrthoDB" id="28230at2759"/>
<dbReference type="InterPro" id="IPR020635">
    <property type="entry name" value="Tyr_kinase_cat_dom"/>
</dbReference>
<dbReference type="InterPro" id="IPR017441">
    <property type="entry name" value="Protein_kinase_ATP_BS"/>
</dbReference>
<dbReference type="GO" id="GO:0030036">
    <property type="term" value="P:actin cytoskeleton organization"/>
    <property type="evidence" value="ECO:0007669"/>
    <property type="project" value="UniProtKB-ARBA"/>
</dbReference>
<evidence type="ECO:0000313" key="17">
    <source>
        <dbReference type="EMBL" id="GFG29329.1"/>
    </source>
</evidence>
<keyword evidence="1 11" id="KW-0728">SH3 domain</keyword>
<dbReference type="PROSITE" id="PS00109">
    <property type="entry name" value="PROTEIN_KINASE_TYR"/>
    <property type="match status" value="1"/>
</dbReference>
<dbReference type="PRINTS" id="PR00401">
    <property type="entry name" value="SH2DOMAIN"/>
</dbReference>
<dbReference type="Pfam" id="PF00017">
    <property type="entry name" value="SH2"/>
    <property type="match status" value="1"/>
</dbReference>
<dbReference type="FunCoup" id="A0A6L2PAC8">
    <property type="interactions" value="210"/>
</dbReference>
<organism evidence="17 18">
    <name type="scientific">Coptotermes formosanus</name>
    <name type="common">Formosan subterranean termite</name>
    <dbReference type="NCBI Taxonomy" id="36987"/>
    <lineage>
        <taxon>Eukaryota</taxon>
        <taxon>Metazoa</taxon>
        <taxon>Ecdysozoa</taxon>
        <taxon>Arthropoda</taxon>
        <taxon>Hexapoda</taxon>
        <taxon>Insecta</taxon>
        <taxon>Pterygota</taxon>
        <taxon>Neoptera</taxon>
        <taxon>Polyneoptera</taxon>
        <taxon>Dictyoptera</taxon>
        <taxon>Blattodea</taxon>
        <taxon>Blattoidea</taxon>
        <taxon>Termitoidae</taxon>
        <taxon>Rhinotermitidae</taxon>
        <taxon>Coptotermes</taxon>
    </lineage>
</organism>
<dbReference type="InterPro" id="IPR036028">
    <property type="entry name" value="SH3-like_dom_sf"/>
</dbReference>
<dbReference type="Pfam" id="PF07714">
    <property type="entry name" value="PK_Tyr_Ser-Thr"/>
    <property type="match status" value="1"/>
</dbReference>
<dbReference type="EMBL" id="BLKM01006964">
    <property type="protein sequence ID" value="GFG29329.1"/>
    <property type="molecule type" value="Genomic_DNA"/>
</dbReference>
<dbReference type="FunFam" id="1.10.510.10:FF:000052">
    <property type="entry name" value="Tyrosine-protein kinase"/>
    <property type="match status" value="1"/>
</dbReference>
<evidence type="ECO:0000256" key="13">
    <source>
        <dbReference type="RuleBase" id="RU362096"/>
    </source>
</evidence>
<dbReference type="PANTHER" id="PTHR24418">
    <property type="entry name" value="TYROSINE-PROTEIN KINASE"/>
    <property type="match status" value="1"/>
</dbReference>
<feature type="non-terminal residue" evidence="17">
    <location>
        <position position="1"/>
    </location>
</feature>
<dbReference type="SUPFAM" id="SSF56112">
    <property type="entry name" value="Protein kinase-like (PK-like)"/>
    <property type="match status" value="1"/>
</dbReference>
<evidence type="ECO:0000256" key="5">
    <source>
        <dbReference type="ARBA" id="ARBA00022777"/>
    </source>
</evidence>
<keyword evidence="8 13" id="KW-0829">Tyrosine-protein kinase</keyword>
<dbReference type="Gene3D" id="3.30.505.10">
    <property type="entry name" value="SH2 domain"/>
    <property type="match status" value="1"/>
</dbReference>
<dbReference type="PRINTS" id="PR00452">
    <property type="entry name" value="SH3DOMAIN"/>
</dbReference>
<evidence type="ECO:0000256" key="6">
    <source>
        <dbReference type="ARBA" id="ARBA00022840"/>
    </source>
</evidence>
<accession>A0A6L2PAC8</accession>
<feature type="binding site" evidence="12">
    <location>
        <position position="217"/>
    </location>
    <ligand>
        <name>ATP</name>
        <dbReference type="ChEBI" id="CHEBI:30616"/>
    </ligand>
</feature>
<comment type="catalytic activity">
    <reaction evidence="9 13">
        <text>L-tyrosyl-[protein] + ATP = O-phospho-L-tyrosyl-[protein] + ADP + H(+)</text>
        <dbReference type="Rhea" id="RHEA:10596"/>
        <dbReference type="Rhea" id="RHEA-COMP:10136"/>
        <dbReference type="Rhea" id="RHEA-COMP:20101"/>
        <dbReference type="ChEBI" id="CHEBI:15378"/>
        <dbReference type="ChEBI" id="CHEBI:30616"/>
        <dbReference type="ChEBI" id="CHEBI:46858"/>
        <dbReference type="ChEBI" id="CHEBI:61978"/>
        <dbReference type="ChEBI" id="CHEBI:456216"/>
        <dbReference type="EC" id="2.7.10.2"/>
    </reaction>
</comment>
<name>A0A6L2PAC8_COPFO</name>
<dbReference type="GO" id="GO:0007435">
    <property type="term" value="P:salivary gland morphogenesis"/>
    <property type="evidence" value="ECO:0007669"/>
    <property type="project" value="UniProtKB-ARBA"/>
</dbReference>
<dbReference type="FunFam" id="3.30.200.20:FF:000053">
    <property type="entry name" value="Tyrosine-protein kinase"/>
    <property type="match status" value="1"/>
</dbReference>
<dbReference type="GO" id="GO:0007424">
    <property type="term" value="P:open tracheal system development"/>
    <property type="evidence" value="ECO:0007669"/>
    <property type="project" value="UniProtKB-ARBA"/>
</dbReference>
<gene>
    <name evidence="17" type="ORF">Cfor_01223</name>
</gene>
<dbReference type="FunFam" id="2.30.30.40:FF:000190">
    <property type="entry name" value="Tyrosine-protein kinase"/>
    <property type="match status" value="1"/>
</dbReference>
<dbReference type="Gene3D" id="1.10.510.10">
    <property type="entry name" value="Transferase(Phosphotransferase) domain 1"/>
    <property type="match status" value="1"/>
</dbReference>
<dbReference type="FunFam" id="3.30.505.10:FF:000045">
    <property type="entry name" value="Tyrosine-protein kinase"/>
    <property type="match status" value="1"/>
</dbReference>
<dbReference type="Pfam" id="PF00018">
    <property type="entry name" value="SH3_1"/>
    <property type="match status" value="1"/>
</dbReference>
<dbReference type="InterPro" id="IPR000980">
    <property type="entry name" value="SH2"/>
</dbReference>
<dbReference type="SMART" id="SM00326">
    <property type="entry name" value="SH3"/>
    <property type="match status" value="1"/>
</dbReference>
<keyword evidence="6 12" id="KW-0067">ATP-binding</keyword>
<dbReference type="SUPFAM" id="SSF55550">
    <property type="entry name" value="SH2 domain"/>
    <property type="match status" value="1"/>
</dbReference>
<dbReference type="InterPro" id="IPR011009">
    <property type="entry name" value="Kinase-like_dom_sf"/>
</dbReference>
<evidence type="ECO:0000256" key="2">
    <source>
        <dbReference type="ARBA" id="ARBA00022553"/>
    </source>
</evidence>
<feature type="domain" description="SH2" evidence="14">
    <location>
        <begin position="73"/>
        <end position="166"/>
    </location>
</feature>
<evidence type="ECO:0000259" key="15">
    <source>
        <dbReference type="PROSITE" id="PS50002"/>
    </source>
</evidence>
<evidence type="ECO:0000256" key="12">
    <source>
        <dbReference type="PROSITE-ProRule" id="PRU10141"/>
    </source>
</evidence>
<dbReference type="GO" id="GO:0004715">
    <property type="term" value="F:non-membrane spanning protein tyrosine kinase activity"/>
    <property type="evidence" value="ECO:0007669"/>
    <property type="project" value="UniProtKB-EC"/>
</dbReference>
<proteinExistence type="inferred from homology"/>
<reference evidence="18" key="1">
    <citation type="submission" date="2020-01" db="EMBL/GenBank/DDBJ databases">
        <title>Draft genome sequence of the Termite Coptotermes fromosanus.</title>
        <authorList>
            <person name="Itakura S."/>
            <person name="Yosikawa Y."/>
            <person name="Umezawa K."/>
        </authorList>
    </citation>
    <scope>NUCLEOTIDE SEQUENCE [LARGE SCALE GENOMIC DNA]</scope>
</reference>
<dbReference type="PROSITE" id="PS50002">
    <property type="entry name" value="SH3"/>
    <property type="match status" value="1"/>
</dbReference>
<dbReference type="InterPro" id="IPR001452">
    <property type="entry name" value="SH3_domain"/>
</dbReference>
<dbReference type="SMART" id="SM00219">
    <property type="entry name" value="TyrKc"/>
    <property type="match status" value="1"/>
</dbReference>
<dbReference type="GO" id="GO:0002009">
    <property type="term" value="P:morphogenesis of an epithelium"/>
    <property type="evidence" value="ECO:0007669"/>
    <property type="project" value="UniProtKB-ARBA"/>
</dbReference>
<sequence length="556" mass="63322">EKVMIRPKVVVALYPFKAIEGGDLSLEKGAEYEVLDDSQEHWWKVKDEQGCVGYIPSNYVKEKELLGLQKYEWYVGDMSRQRAESLLKQEDKEGCFVVRNSSTKGLYTLSLYTKVPHPHVKHYHIKQNSMGEFFLSEKHCCASIPGLVNYHKHNSGGLASRLKTSPCDRPVPPTAGLSHDKWEINHQELTLLEELGSGQFGVVRRGKWRGSIDVAVKMMKEGTMSEDDFIEEAKVMTKLQHQNLVQLYGVCSQHRPIYIVTEYMRHGSLLNYLRRHEATLGGNVGMLLDICIQICKGMAYLERHNYIHRDLAARNCLVGSENVVKVADFGLARYVLDDQYTSSGGTKFPIKWAPPEVLNYTRFSSKSDVWAYGVLMWEVFTCGKMPYGRLKNTEVVERVQRGIVLERPKACFKEVYEVNSCYRWLICTIRLQEAVGCNSAELNIPCLNIPKQASVAVLFMKHITLNSVSSDVMELDRNKWKKVYICLRNYSRWVHVLFSDKETTAENCILKEKFCLDVAYYCPAGDGYGILNEAPVTKSACGTGAKGFIIWKANLK</sequence>
<dbReference type="PRINTS" id="PR00109">
    <property type="entry name" value="TYRKINASE"/>
</dbReference>
<evidence type="ECO:0000256" key="9">
    <source>
        <dbReference type="ARBA" id="ARBA00051245"/>
    </source>
</evidence>
<dbReference type="GO" id="GO:0048468">
    <property type="term" value="P:cell development"/>
    <property type="evidence" value="ECO:0007669"/>
    <property type="project" value="UniProtKB-ARBA"/>
</dbReference>
<dbReference type="PROSITE" id="PS50001">
    <property type="entry name" value="SH2"/>
    <property type="match status" value="1"/>
</dbReference>
<comment type="similarity">
    <text evidence="13">Belongs to the protein kinase superfamily. Tyr protein kinase family.</text>
</comment>
<evidence type="ECO:0000256" key="4">
    <source>
        <dbReference type="ARBA" id="ARBA00022741"/>
    </source>
</evidence>
<dbReference type="InterPro" id="IPR050198">
    <property type="entry name" value="Non-receptor_tyrosine_kinases"/>
</dbReference>
<dbReference type="CDD" id="cd11768">
    <property type="entry name" value="SH3_Tec_like"/>
    <property type="match status" value="1"/>
</dbReference>
<dbReference type="SUPFAM" id="SSF50044">
    <property type="entry name" value="SH3-domain"/>
    <property type="match status" value="1"/>
</dbReference>
<dbReference type="PROSITE" id="PS50011">
    <property type="entry name" value="PROTEIN_KINASE_DOM"/>
    <property type="match status" value="1"/>
</dbReference>
<feature type="domain" description="Protein kinase" evidence="16">
    <location>
        <begin position="189"/>
        <end position="435"/>
    </location>
</feature>
<keyword evidence="3 13" id="KW-0808">Transferase</keyword>
<evidence type="ECO:0000259" key="14">
    <source>
        <dbReference type="PROSITE" id="PS50001"/>
    </source>
</evidence>
<keyword evidence="7 10" id="KW-0727">SH2 domain</keyword>
<dbReference type="InterPro" id="IPR008266">
    <property type="entry name" value="Tyr_kinase_AS"/>
</dbReference>
<dbReference type="GO" id="GO:0005524">
    <property type="term" value="F:ATP binding"/>
    <property type="evidence" value="ECO:0007669"/>
    <property type="project" value="UniProtKB-UniRule"/>
</dbReference>
<evidence type="ECO:0000256" key="11">
    <source>
        <dbReference type="PROSITE-ProRule" id="PRU00192"/>
    </source>
</evidence>
<evidence type="ECO:0000256" key="3">
    <source>
        <dbReference type="ARBA" id="ARBA00022679"/>
    </source>
</evidence>
<dbReference type="InterPro" id="IPR036860">
    <property type="entry name" value="SH2_dom_sf"/>
</dbReference>
<dbReference type="InterPro" id="IPR000719">
    <property type="entry name" value="Prot_kinase_dom"/>
</dbReference>
<dbReference type="InParanoid" id="A0A6L2PAC8"/>
<protein>
    <recommendedName>
        <fullName evidence="13">Tyrosine-protein kinase</fullName>
        <ecNumber evidence="13">2.7.10.2</ecNumber>
    </recommendedName>
</protein>
<keyword evidence="4 12" id="KW-0547">Nucleotide-binding</keyword>
<evidence type="ECO:0000256" key="1">
    <source>
        <dbReference type="ARBA" id="ARBA00022443"/>
    </source>
</evidence>
<dbReference type="PROSITE" id="PS00107">
    <property type="entry name" value="PROTEIN_KINASE_ATP"/>
    <property type="match status" value="1"/>
</dbReference>
<dbReference type="Gene3D" id="2.30.30.40">
    <property type="entry name" value="SH3 Domains"/>
    <property type="match status" value="1"/>
</dbReference>
<dbReference type="SMART" id="SM00252">
    <property type="entry name" value="SH2"/>
    <property type="match status" value="1"/>
</dbReference>
<evidence type="ECO:0000256" key="7">
    <source>
        <dbReference type="ARBA" id="ARBA00022999"/>
    </source>
</evidence>
<dbReference type="InterPro" id="IPR001245">
    <property type="entry name" value="Ser-Thr/Tyr_kinase_cat_dom"/>
</dbReference>
<dbReference type="Proteomes" id="UP000502823">
    <property type="component" value="Unassembled WGS sequence"/>
</dbReference>
<dbReference type="AlphaFoldDB" id="A0A6L2PAC8"/>
<keyword evidence="18" id="KW-1185">Reference proteome</keyword>
<keyword evidence="5 13" id="KW-0418">Kinase</keyword>
<feature type="domain" description="SH3" evidence="15">
    <location>
        <begin position="5"/>
        <end position="65"/>
    </location>
</feature>
<evidence type="ECO:0000256" key="10">
    <source>
        <dbReference type="PROSITE-ProRule" id="PRU00191"/>
    </source>
</evidence>
<dbReference type="CDD" id="cd09934">
    <property type="entry name" value="SH2_Tec_family"/>
    <property type="match status" value="1"/>
</dbReference>
<evidence type="ECO:0000256" key="8">
    <source>
        <dbReference type="ARBA" id="ARBA00023137"/>
    </source>
</evidence>
<evidence type="ECO:0000259" key="16">
    <source>
        <dbReference type="PROSITE" id="PS50011"/>
    </source>
</evidence>